<evidence type="ECO:0000256" key="1">
    <source>
        <dbReference type="ARBA" id="ARBA00001947"/>
    </source>
</evidence>
<organism evidence="5 6">
    <name type="scientific">Batillaria attramentaria</name>
    <dbReference type="NCBI Taxonomy" id="370345"/>
    <lineage>
        <taxon>Eukaryota</taxon>
        <taxon>Metazoa</taxon>
        <taxon>Spiralia</taxon>
        <taxon>Lophotrochozoa</taxon>
        <taxon>Mollusca</taxon>
        <taxon>Gastropoda</taxon>
        <taxon>Caenogastropoda</taxon>
        <taxon>Sorbeoconcha</taxon>
        <taxon>Cerithioidea</taxon>
        <taxon>Batillariidae</taxon>
        <taxon>Batillaria</taxon>
    </lineage>
</organism>
<dbReference type="Gene3D" id="3.40.630.10">
    <property type="entry name" value="Zn peptidases"/>
    <property type="match status" value="1"/>
</dbReference>
<evidence type="ECO:0000259" key="4">
    <source>
        <dbReference type="PROSITE" id="PS52035"/>
    </source>
</evidence>
<dbReference type="Pfam" id="PF00246">
    <property type="entry name" value="Peptidase_M14"/>
    <property type="match status" value="1"/>
</dbReference>
<feature type="domain" description="Peptidase M14" evidence="4">
    <location>
        <begin position="1"/>
        <end position="183"/>
    </location>
</feature>
<gene>
    <name evidence="5" type="ORF">BaRGS_00031219</name>
</gene>
<accession>A0ABD0JSC7</accession>
<sequence length="183" mass="20875">MKRLFTNTFEFPVCCCQMKRFLRRVKREATEADVSLYSMGKSFEGRKMPVVTLALNPDNDDEVKDMLQMFDWFIAPIVNPDGYAYSRAKPENRLWRKTRSDKHMNGTGCVGVDANRNFGFDWNPESGASSDPCSPVFAGPAPFSEPETRNIRDWLKKLSDRTALFSDLARLQSGCADPAWRKS</sequence>
<comment type="caution">
    <text evidence="3">Lacks conserved residue(s) required for the propagation of feature annotation.</text>
</comment>
<evidence type="ECO:0000313" key="6">
    <source>
        <dbReference type="Proteomes" id="UP001519460"/>
    </source>
</evidence>
<comment type="similarity">
    <text evidence="2 3">Belongs to the peptidase M14 family.</text>
</comment>
<evidence type="ECO:0000256" key="3">
    <source>
        <dbReference type="PROSITE-ProRule" id="PRU01379"/>
    </source>
</evidence>
<reference evidence="5 6" key="1">
    <citation type="journal article" date="2023" name="Sci. Data">
        <title>Genome assembly of the Korean intertidal mud-creeper Batillaria attramentaria.</title>
        <authorList>
            <person name="Patra A.K."/>
            <person name="Ho P.T."/>
            <person name="Jun S."/>
            <person name="Lee S.J."/>
            <person name="Kim Y."/>
            <person name="Won Y.J."/>
        </authorList>
    </citation>
    <scope>NUCLEOTIDE SEQUENCE [LARGE SCALE GENOMIC DNA]</scope>
    <source>
        <strain evidence="5">Wonlab-2016</strain>
    </source>
</reference>
<evidence type="ECO:0000256" key="2">
    <source>
        <dbReference type="ARBA" id="ARBA00005988"/>
    </source>
</evidence>
<dbReference type="EMBL" id="JACVVK020000347">
    <property type="protein sequence ID" value="KAK7477534.1"/>
    <property type="molecule type" value="Genomic_DNA"/>
</dbReference>
<comment type="cofactor">
    <cofactor evidence="1">
        <name>Zn(2+)</name>
        <dbReference type="ChEBI" id="CHEBI:29105"/>
    </cofactor>
</comment>
<protein>
    <recommendedName>
        <fullName evidence="4">Peptidase M14 domain-containing protein</fullName>
    </recommendedName>
</protein>
<dbReference type="SUPFAM" id="SSF53187">
    <property type="entry name" value="Zn-dependent exopeptidases"/>
    <property type="match status" value="1"/>
</dbReference>
<comment type="caution">
    <text evidence="5">The sequence shown here is derived from an EMBL/GenBank/DDBJ whole genome shotgun (WGS) entry which is preliminary data.</text>
</comment>
<dbReference type="PANTHER" id="PTHR11705">
    <property type="entry name" value="PROTEASE FAMILY M14 CARBOXYPEPTIDASE A,B"/>
    <property type="match status" value="1"/>
</dbReference>
<dbReference type="PROSITE" id="PS52035">
    <property type="entry name" value="PEPTIDASE_M14"/>
    <property type="match status" value="1"/>
</dbReference>
<dbReference type="PANTHER" id="PTHR11705:SF140">
    <property type="entry name" value="FI02848P-RELATED"/>
    <property type="match status" value="1"/>
</dbReference>
<dbReference type="Proteomes" id="UP001519460">
    <property type="component" value="Unassembled WGS sequence"/>
</dbReference>
<name>A0ABD0JSC7_9CAEN</name>
<dbReference type="SMART" id="SM00631">
    <property type="entry name" value="Zn_pept"/>
    <property type="match status" value="1"/>
</dbReference>
<proteinExistence type="inferred from homology"/>
<keyword evidence="6" id="KW-1185">Reference proteome</keyword>
<dbReference type="InterPro" id="IPR000834">
    <property type="entry name" value="Peptidase_M14"/>
</dbReference>
<dbReference type="AlphaFoldDB" id="A0ABD0JSC7"/>
<evidence type="ECO:0000313" key="5">
    <source>
        <dbReference type="EMBL" id="KAK7477534.1"/>
    </source>
</evidence>